<evidence type="ECO:0000256" key="1">
    <source>
        <dbReference type="ARBA" id="ARBA00002332"/>
    </source>
</evidence>
<keyword evidence="15" id="KW-1185">Reference proteome</keyword>
<dbReference type="NCBIfam" id="TIGR00888">
    <property type="entry name" value="guaA_Nterm"/>
    <property type="match status" value="1"/>
</dbReference>
<proteinExistence type="inferred from homology"/>
<evidence type="ECO:0000256" key="2">
    <source>
        <dbReference type="ARBA" id="ARBA00005153"/>
    </source>
</evidence>
<keyword evidence="9 11" id="KW-0067">ATP-binding</keyword>
<evidence type="ECO:0000256" key="11">
    <source>
        <dbReference type="HAMAP-Rule" id="MF_00344"/>
    </source>
</evidence>
<reference evidence="14" key="1">
    <citation type="submission" date="2022-09" db="EMBL/GenBank/DDBJ databases">
        <title>Bacterial diversity in gut of crayfish and pufferfish.</title>
        <authorList>
            <person name="Huang Y."/>
        </authorList>
    </citation>
    <scope>NUCLEOTIDE SEQUENCE</scope>
    <source>
        <strain evidence="14">PR12</strain>
    </source>
</reference>
<dbReference type="Pfam" id="PF00958">
    <property type="entry name" value="GMP_synt_C"/>
    <property type="match status" value="1"/>
</dbReference>
<gene>
    <name evidence="11 14" type="primary">guaA</name>
    <name evidence="14" type="ORF">N4T19_06105</name>
</gene>
<evidence type="ECO:0000256" key="4">
    <source>
        <dbReference type="ARBA" id="ARBA00021562"/>
    </source>
</evidence>
<keyword evidence="7 11" id="KW-0332">GMP biosynthesis</keyword>
<keyword evidence="8 11" id="KW-0658">Purine biosynthesis</keyword>
<keyword evidence="5 11" id="KW-0436">Ligase</keyword>
<feature type="binding site" evidence="12">
    <location>
        <begin position="234"/>
        <end position="240"/>
    </location>
    <ligand>
        <name>ATP</name>
        <dbReference type="ChEBI" id="CHEBI:30616"/>
    </ligand>
</feature>
<name>A0ABY6A1Y1_9BURK</name>
<evidence type="ECO:0000256" key="5">
    <source>
        <dbReference type="ARBA" id="ARBA00022598"/>
    </source>
</evidence>
<dbReference type="InterPro" id="IPR022310">
    <property type="entry name" value="NAD/GMP_synthase"/>
</dbReference>
<keyword evidence="6 11" id="KW-0547">Nucleotide-binding</keyword>
<dbReference type="InterPro" id="IPR014729">
    <property type="entry name" value="Rossmann-like_a/b/a_fold"/>
</dbReference>
<comment type="subunit">
    <text evidence="11">Homodimer.</text>
</comment>
<feature type="active site" evidence="11">
    <location>
        <position position="182"/>
    </location>
</feature>
<dbReference type="GO" id="GO:0003922">
    <property type="term" value="F:GMP synthase (glutamine-hydrolyzing) activity"/>
    <property type="evidence" value="ECO:0007669"/>
    <property type="project" value="UniProtKB-EC"/>
</dbReference>
<dbReference type="InterPro" id="IPR022955">
    <property type="entry name" value="GMP_synthase"/>
</dbReference>
<feature type="domain" description="GMPS ATP-PPase" evidence="13">
    <location>
        <begin position="207"/>
        <end position="406"/>
    </location>
</feature>
<evidence type="ECO:0000313" key="14">
    <source>
        <dbReference type="EMBL" id="UXC19686.1"/>
    </source>
</evidence>
<evidence type="ECO:0000256" key="3">
    <source>
        <dbReference type="ARBA" id="ARBA00012746"/>
    </source>
</evidence>
<evidence type="ECO:0000256" key="7">
    <source>
        <dbReference type="ARBA" id="ARBA00022749"/>
    </source>
</evidence>
<dbReference type="EMBL" id="CP104377">
    <property type="protein sequence ID" value="UXC19686.1"/>
    <property type="molecule type" value="Genomic_DNA"/>
</dbReference>
<feature type="active site" evidence="11">
    <location>
        <position position="180"/>
    </location>
</feature>
<dbReference type="CDD" id="cd01742">
    <property type="entry name" value="GATase1_GMP_Synthase"/>
    <property type="match status" value="1"/>
</dbReference>
<dbReference type="InterPro" id="IPR029062">
    <property type="entry name" value="Class_I_gatase-like"/>
</dbReference>
<organism evidence="14 15">
    <name type="scientific">Comamonas squillarum</name>
    <dbReference type="NCBI Taxonomy" id="2977320"/>
    <lineage>
        <taxon>Bacteria</taxon>
        <taxon>Pseudomonadati</taxon>
        <taxon>Pseudomonadota</taxon>
        <taxon>Betaproteobacteria</taxon>
        <taxon>Burkholderiales</taxon>
        <taxon>Comamonadaceae</taxon>
        <taxon>Comamonas</taxon>
    </lineage>
</organism>
<dbReference type="Pfam" id="PF02540">
    <property type="entry name" value="NAD_synthase"/>
    <property type="match status" value="1"/>
</dbReference>
<dbReference type="RefSeq" id="WP_260719696.1">
    <property type="nucleotide sequence ID" value="NZ_CP104377.1"/>
</dbReference>
<dbReference type="InterPro" id="IPR025777">
    <property type="entry name" value="GMPS_ATP_PPase_dom"/>
</dbReference>
<evidence type="ECO:0000256" key="10">
    <source>
        <dbReference type="ARBA" id="ARBA00022962"/>
    </source>
</evidence>
<dbReference type="PANTHER" id="PTHR11922:SF2">
    <property type="entry name" value="GMP SYNTHASE [GLUTAMINE-HYDROLYZING]"/>
    <property type="match status" value="1"/>
</dbReference>
<dbReference type="Proteomes" id="UP001058290">
    <property type="component" value="Chromosome"/>
</dbReference>
<sequence length="538" mass="58925">MQHHKILILDFGSQVTQLIARRVREAHVYCEVHPCDVSSDWVREFAADGKLKGVILSGSHASVYEVDDRAPDAVFELGIPVLGICYGMQTMATQLGGKVEGSNSREFGYAEVRAHGHTELLKGIEDFVTPEGHGMLKVWMSHGDKVTALPPGFKVMASTPSCPIAGMADEARRYYAVQFHPEVTHTVQGQALLNRFVLDICATQADWIMGDYIEEAVAKIREQVGDEEVILGLSGGVDSSVAAALIHRAIGDQLTCVFVDHGLLRLNEGDMVMEMFEGKLHAKVIRVDASDLFLGKLAGVSEPEAKRKIIGGLFVDVFKAEADKLKAGDGGHKGATFLAQGTIYPDVIESGGAKSKKAVTIKSHHNVGGLPEQLGLKLLEPLRDLFKDEVRELGVALGLPRGMVYRHPFPGPGLGVRILGEVKKEYADLLRRADAIFIEELNNWVDDATGKTWYDLTSQAFTVFLPVKSVGVMGDGRTYDYVVALRAVQTSDFMTADWAELPYGLLKRVSNRIINEVRGINRVTYDVSSKPPATIEWE</sequence>
<dbReference type="HAMAP" id="MF_00344">
    <property type="entry name" value="GMP_synthase"/>
    <property type="match status" value="1"/>
</dbReference>
<dbReference type="Gene3D" id="3.40.50.880">
    <property type="match status" value="1"/>
</dbReference>
<dbReference type="Gene3D" id="3.40.50.620">
    <property type="entry name" value="HUPs"/>
    <property type="match status" value="1"/>
</dbReference>
<dbReference type="PROSITE" id="PS51553">
    <property type="entry name" value="GMPS_ATP_PPASE"/>
    <property type="match status" value="1"/>
</dbReference>
<dbReference type="CDD" id="cd01997">
    <property type="entry name" value="GMP_synthase_C"/>
    <property type="match status" value="1"/>
</dbReference>
<evidence type="ECO:0000256" key="12">
    <source>
        <dbReference type="PROSITE-ProRule" id="PRU00886"/>
    </source>
</evidence>
<evidence type="ECO:0000259" key="13">
    <source>
        <dbReference type="PROSITE" id="PS51553"/>
    </source>
</evidence>
<dbReference type="InterPro" id="IPR001674">
    <property type="entry name" value="GMP_synth_C"/>
</dbReference>
<dbReference type="Gene3D" id="3.30.300.10">
    <property type="match status" value="1"/>
</dbReference>
<comment type="pathway">
    <text evidence="2 11">Purine metabolism; GMP biosynthesis; GMP from XMP (L-Gln route): step 1/1.</text>
</comment>
<dbReference type="NCBIfam" id="NF000848">
    <property type="entry name" value="PRK00074.1"/>
    <property type="match status" value="1"/>
</dbReference>
<comment type="function">
    <text evidence="1 11">Catalyzes the synthesis of GMP from XMP.</text>
</comment>
<dbReference type="EC" id="6.3.5.2" evidence="3 11"/>
<dbReference type="Pfam" id="PF00117">
    <property type="entry name" value="GATase"/>
    <property type="match status" value="1"/>
</dbReference>
<dbReference type="NCBIfam" id="TIGR00884">
    <property type="entry name" value="guaA_Cterm"/>
    <property type="match status" value="1"/>
</dbReference>
<dbReference type="InterPro" id="IPR017926">
    <property type="entry name" value="GATASE"/>
</dbReference>
<evidence type="ECO:0000256" key="8">
    <source>
        <dbReference type="ARBA" id="ARBA00022755"/>
    </source>
</evidence>
<evidence type="ECO:0000313" key="15">
    <source>
        <dbReference type="Proteomes" id="UP001058290"/>
    </source>
</evidence>
<dbReference type="PROSITE" id="PS51273">
    <property type="entry name" value="GATASE_TYPE_1"/>
    <property type="match status" value="1"/>
</dbReference>
<dbReference type="PANTHER" id="PTHR11922">
    <property type="entry name" value="GMP SYNTHASE-RELATED"/>
    <property type="match status" value="1"/>
</dbReference>
<evidence type="ECO:0000256" key="9">
    <source>
        <dbReference type="ARBA" id="ARBA00022840"/>
    </source>
</evidence>
<dbReference type="InterPro" id="IPR004739">
    <property type="entry name" value="GMP_synth_GATase"/>
</dbReference>
<keyword evidence="10 11" id="KW-0315">Glutamine amidotransferase</keyword>
<feature type="active site" description="Nucleophile" evidence="11">
    <location>
        <position position="85"/>
    </location>
</feature>
<evidence type="ECO:0000256" key="6">
    <source>
        <dbReference type="ARBA" id="ARBA00022741"/>
    </source>
</evidence>
<comment type="catalytic activity">
    <reaction evidence="11">
        <text>XMP + L-glutamine + ATP + H2O = GMP + L-glutamate + AMP + diphosphate + 2 H(+)</text>
        <dbReference type="Rhea" id="RHEA:11680"/>
        <dbReference type="ChEBI" id="CHEBI:15377"/>
        <dbReference type="ChEBI" id="CHEBI:15378"/>
        <dbReference type="ChEBI" id="CHEBI:29985"/>
        <dbReference type="ChEBI" id="CHEBI:30616"/>
        <dbReference type="ChEBI" id="CHEBI:33019"/>
        <dbReference type="ChEBI" id="CHEBI:57464"/>
        <dbReference type="ChEBI" id="CHEBI:58115"/>
        <dbReference type="ChEBI" id="CHEBI:58359"/>
        <dbReference type="ChEBI" id="CHEBI:456215"/>
        <dbReference type="EC" id="6.3.5.2"/>
    </reaction>
</comment>
<dbReference type="SUPFAM" id="SSF52402">
    <property type="entry name" value="Adenine nucleotide alpha hydrolases-like"/>
    <property type="match status" value="1"/>
</dbReference>
<dbReference type="SUPFAM" id="SSF54810">
    <property type="entry name" value="GMP synthetase C-terminal dimerisation domain"/>
    <property type="match status" value="1"/>
</dbReference>
<dbReference type="SUPFAM" id="SSF52317">
    <property type="entry name" value="Class I glutamine amidotransferase-like"/>
    <property type="match status" value="1"/>
</dbReference>
<protein>
    <recommendedName>
        <fullName evidence="4 11">GMP synthase [glutamine-hydrolyzing]</fullName>
        <ecNumber evidence="3 11">6.3.5.2</ecNumber>
    </recommendedName>
    <alternativeName>
        <fullName evidence="11">GMP synthetase</fullName>
    </alternativeName>
    <alternativeName>
        <fullName evidence="11">Glutamine amidotransferase</fullName>
    </alternativeName>
</protein>
<accession>A0ABY6A1Y1</accession>